<proteinExistence type="predicted"/>
<dbReference type="GO" id="GO:0043683">
    <property type="term" value="P:type IV pilus assembly"/>
    <property type="evidence" value="ECO:0007669"/>
    <property type="project" value="InterPro"/>
</dbReference>
<keyword evidence="1" id="KW-1133">Transmembrane helix</keyword>
<evidence type="ECO:0000313" key="2">
    <source>
        <dbReference type="EMBL" id="NYZ64610.1"/>
    </source>
</evidence>
<dbReference type="PANTHER" id="PTHR30093">
    <property type="entry name" value="GENERAL SECRETION PATHWAY PROTEIN G"/>
    <property type="match status" value="1"/>
</dbReference>
<accession>A0A853HS36</accession>
<dbReference type="InterPro" id="IPR031982">
    <property type="entry name" value="PilE-like"/>
</dbReference>
<name>A0A853HS36_9GAMM</name>
<dbReference type="PANTHER" id="PTHR30093:SF47">
    <property type="entry name" value="TYPE IV PILUS NON-CORE MINOR PILIN PILE"/>
    <property type="match status" value="1"/>
</dbReference>
<dbReference type="Pfam" id="PF07963">
    <property type="entry name" value="N_methyl"/>
    <property type="match status" value="1"/>
</dbReference>
<keyword evidence="3" id="KW-1185">Reference proteome</keyword>
<dbReference type="PROSITE" id="PS00409">
    <property type="entry name" value="PROKAR_NTER_METHYL"/>
    <property type="match status" value="1"/>
</dbReference>
<dbReference type="Gene3D" id="3.30.700.10">
    <property type="entry name" value="Glycoprotein, Type 4 Pilin"/>
    <property type="match status" value="1"/>
</dbReference>
<dbReference type="Proteomes" id="UP000569732">
    <property type="component" value="Unassembled WGS sequence"/>
</dbReference>
<feature type="transmembrane region" description="Helical" evidence="1">
    <location>
        <begin position="6"/>
        <end position="28"/>
    </location>
</feature>
<dbReference type="AlphaFoldDB" id="A0A853HS36"/>
<dbReference type="SUPFAM" id="SSF54523">
    <property type="entry name" value="Pili subunits"/>
    <property type="match status" value="1"/>
</dbReference>
<organism evidence="2 3">
    <name type="scientific">Spartinivicinus marinus</name>
    <dbReference type="NCBI Taxonomy" id="2994442"/>
    <lineage>
        <taxon>Bacteria</taxon>
        <taxon>Pseudomonadati</taxon>
        <taxon>Pseudomonadota</taxon>
        <taxon>Gammaproteobacteria</taxon>
        <taxon>Oceanospirillales</taxon>
        <taxon>Zooshikellaceae</taxon>
        <taxon>Spartinivicinus</taxon>
    </lineage>
</organism>
<dbReference type="InterPro" id="IPR045584">
    <property type="entry name" value="Pilin-like"/>
</dbReference>
<evidence type="ECO:0000313" key="3">
    <source>
        <dbReference type="Proteomes" id="UP000569732"/>
    </source>
</evidence>
<dbReference type="NCBIfam" id="TIGR02532">
    <property type="entry name" value="IV_pilin_GFxxxE"/>
    <property type="match status" value="1"/>
</dbReference>
<reference evidence="2 3" key="1">
    <citation type="submission" date="2020-07" db="EMBL/GenBank/DDBJ databases">
        <title>Endozoicomonas sp. nov., isolated from sediment.</title>
        <authorList>
            <person name="Gu T."/>
        </authorList>
    </citation>
    <scope>NUCLEOTIDE SEQUENCE [LARGE SCALE GENOMIC DNA]</scope>
    <source>
        <strain evidence="2 3">SM1973</strain>
    </source>
</reference>
<protein>
    <submittedName>
        <fullName evidence="2">Prepilin-type N-terminal cleavage/methylation domain-containing protein</fullName>
    </submittedName>
</protein>
<gene>
    <name evidence="2" type="ORF">H0A36_01230</name>
</gene>
<sequence>MVKQSQGFTLIEVLIVVVIVAILAAVAFPSYQEYVRKTRANDAKTEIAKFMQLQERHFIRHLKYDKDLKPTGTDFYTYHIYKCEKNSTEEPKKADLKKCITISATPKTGTSTYNKAIKLSTNGAKDNWDKPKNS</sequence>
<dbReference type="Pfam" id="PF16732">
    <property type="entry name" value="ComP_DUS"/>
    <property type="match status" value="1"/>
</dbReference>
<evidence type="ECO:0000256" key="1">
    <source>
        <dbReference type="SAM" id="Phobius"/>
    </source>
</evidence>
<dbReference type="InterPro" id="IPR012902">
    <property type="entry name" value="N_methyl_site"/>
</dbReference>
<keyword evidence="1" id="KW-0812">Transmembrane</keyword>
<comment type="caution">
    <text evidence="2">The sequence shown here is derived from an EMBL/GenBank/DDBJ whole genome shotgun (WGS) entry which is preliminary data.</text>
</comment>
<keyword evidence="1" id="KW-0472">Membrane</keyword>
<dbReference type="EMBL" id="JACCKB010000001">
    <property type="protein sequence ID" value="NYZ64610.1"/>
    <property type="molecule type" value="Genomic_DNA"/>
</dbReference>